<accession>A0A063Y5E1</accession>
<comment type="caution">
    <text evidence="2">The sequence shown here is derived from an EMBL/GenBank/DDBJ whole genome shotgun (WGS) entry which is preliminary data.</text>
</comment>
<name>A0A063Y5E1_9GAMM</name>
<dbReference type="RefSeq" id="WP_036543710.1">
    <property type="nucleotide sequence ID" value="NZ_JMSZ01000015.1"/>
</dbReference>
<dbReference type="Pfam" id="PF25218">
    <property type="entry name" value="TseH"/>
    <property type="match status" value="1"/>
</dbReference>
<evidence type="ECO:0000313" key="2">
    <source>
        <dbReference type="EMBL" id="KDE40899.1"/>
    </source>
</evidence>
<dbReference type="OrthoDB" id="6399514at2"/>
<evidence type="ECO:0000259" key="1">
    <source>
        <dbReference type="Pfam" id="PF25218"/>
    </source>
</evidence>
<sequence>MTRPRVNQSIAKCPGPCDIAIPIVYPNQPITIPVAAVREQIPFEGIDVEASMRATFTDPDSSPPLSIQSVRAQGPAVIGLGHAGIAIINGVSGAVAYFEYGRYDGARGFGRVREVALSPSTITFDDSNKPDSASFASLLRSLAQTNNPTAGYDFEAVYIELPNGAFDIMKAFAEQRRQQIEEGPEGGAQPYNVANNHCFTFAMEVISEVGVGFNIRQANPLNLKLQGGNFLTRGAVSTFAPTFEVPARQMRALQTQYPALNVSNEGRITNGFQFP</sequence>
<dbReference type="STRING" id="267850.ADINL_0548"/>
<dbReference type="InterPro" id="IPR057382">
    <property type="entry name" value="TseH"/>
</dbReference>
<gene>
    <name evidence="2" type="ORF">ADINL_0548</name>
</gene>
<reference evidence="2 3" key="1">
    <citation type="journal article" date="2005" name="Int. J. Syst. Evol. Microbiol.">
        <title>Nitrincola lacisaponensis gen. nov., sp. nov., a novel alkaliphilic bacterium isolated from an alkaline, saline lake.</title>
        <authorList>
            <person name="Dimitriu P.A."/>
            <person name="Shukla S.K."/>
            <person name="Conradt J."/>
            <person name="Marquez M.C."/>
            <person name="Ventosa A."/>
            <person name="Maglia A."/>
            <person name="Peyton B.M."/>
            <person name="Pinkart H.C."/>
            <person name="Mormile M.R."/>
        </authorList>
    </citation>
    <scope>NUCLEOTIDE SEQUENCE [LARGE SCALE GENOMIC DNA]</scope>
    <source>
        <strain evidence="2 3">4CA</strain>
    </source>
</reference>
<feature type="domain" description="Type VI secretion system effector TseH-like" evidence="1">
    <location>
        <begin position="20"/>
        <end position="206"/>
    </location>
</feature>
<proteinExistence type="predicted"/>
<keyword evidence="3" id="KW-1185">Reference proteome</keyword>
<dbReference type="AlphaFoldDB" id="A0A063Y5E1"/>
<dbReference type="Proteomes" id="UP000027318">
    <property type="component" value="Unassembled WGS sequence"/>
</dbReference>
<protein>
    <recommendedName>
        <fullName evidence="1">Type VI secretion system effector TseH-like domain-containing protein</fullName>
    </recommendedName>
</protein>
<dbReference type="EMBL" id="JMSZ01000015">
    <property type="protein sequence ID" value="KDE40899.1"/>
    <property type="molecule type" value="Genomic_DNA"/>
</dbReference>
<evidence type="ECO:0000313" key="3">
    <source>
        <dbReference type="Proteomes" id="UP000027318"/>
    </source>
</evidence>
<organism evidence="2 3">
    <name type="scientific">Nitrincola lacisaponensis</name>
    <dbReference type="NCBI Taxonomy" id="267850"/>
    <lineage>
        <taxon>Bacteria</taxon>
        <taxon>Pseudomonadati</taxon>
        <taxon>Pseudomonadota</taxon>
        <taxon>Gammaproteobacteria</taxon>
        <taxon>Oceanospirillales</taxon>
        <taxon>Oceanospirillaceae</taxon>
        <taxon>Nitrincola</taxon>
    </lineage>
</organism>